<dbReference type="EMBL" id="VUOE01000002">
    <property type="protein sequence ID" value="KAA2217423.1"/>
    <property type="molecule type" value="Genomic_DNA"/>
</dbReference>
<protein>
    <submittedName>
        <fullName evidence="2">Uncharacterized protein</fullName>
    </submittedName>
</protein>
<keyword evidence="1" id="KW-1133">Transmembrane helix</keyword>
<keyword evidence="1" id="KW-0812">Transmembrane</keyword>
<dbReference type="Proteomes" id="UP000323188">
    <property type="component" value="Unassembled WGS sequence"/>
</dbReference>
<feature type="transmembrane region" description="Helical" evidence="1">
    <location>
        <begin position="6"/>
        <end position="26"/>
    </location>
</feature>
<dbReference type="AlphaFoldDB" id="A0A5B2TT94"/>
<dbReference type="RefSeq" id="WP_154920098.1">
    <property type="nucleotide sequence ID" value="NZ_JAZDDF010000004.1"/>
</dbReference>
<sequence length="169" mass="19902">MDFSMGLVSAIVTASIFMPFFYAAYLGKQQQKIINKVFKQEIDLFGYSFDDLEQWRNNLIGWDNTHSILVYMRYSSNVLDKQEILISKIVDCNVLVEDRKVRRNGKIDSTLLKVDLRLEISKRKENVIFLNFYDCYGNYMEDHEIARAEKWKKLILRNCTPQRPLKSAA</sequence>
<keyword evidence="5" id="KW-1185">Reference proteome</keyword>
<accession>A0A5B2TT94</accession>
<comment type="caution">
    <text evidence="2">The sequence shown here is derived from an EMBL/GenBank/DDBJ whole genome shotgun (WGS) entry which is preliminary data.</text>
</comment>
<proteinExistence type="predicted"/>
<reference evidence="3 5" key="2">
    <citation type="submission" date="2024-01" db="EMBL/GenBank/DDBJ databases">
        <title>Maribacter spp. originated from different algae showed divergent polysaccharides utilization ability.</title>
        <authorList>
            <person name="Wang H."/>
            <person name="Wu Y."/>
        </authorList>
    </citation>
    <scope>NUCLEOTIDE SEQUENCE [LARGE SCALE GENOMIC DNA]</scope>
    <source>
        <strain evidence="3 5">KPT27_14</strain>
    </source>
</reference>
<evidence type="ECO:0000313" key="5">
    <source>
        <dbReference type="Proteomes" id="UP001343698"/>
    </source>
</evidence>
<gene>
    <name evidence="2" type="ORF">F0361_15890</name>
    <name evidence="3" type="ORF">V1H85_11215</name>
</gene>
<dbReference type="Proteomes" id="UP001343698">
    <property type="component" value="Unassembled WGS sequence"/>
</dbReference>
<evidence type="ECO:0000313" key="2">
    <source>
        <dbReference type="EMBL" id="KAA2217423.1"/>
    </source>
</evidence>
<evidence type="ECO:0000313" key="3">
    <source>
        <dbReference type="EMBL" id="MEE1973017.1"/>
    </source>
</evidence>
<reference evidence="2 4" key="1">
    <citation type="submission" date="2019-09" db="EMBL/GenBank/DDBJ databases">
        <authorList>
            <person name="Khan S.A."/>
            <person name="Jeon C.O."/>
            <person name="Chun B.H."/>
            <person name="Jeong S.E."/>
        </authorList>
    </citation>
    <scope>NUCLEOTIDE SEQUENCE [LARGE SCALE GENOMIC DNA]</scope>
    <source>
        <strain evidence="2 4">KCTC 42508</strain>
    </source>
</reference>
<evidence type="ECO:0000313" key="4">
    <source>
        <dbReference type="Proteomes" id="UP000323188"/>
    </source>
</evidence>
<keyword evidence="1" id="KW-0472">Membrane</keyword>
<dbReference type="EMBL" id="JAZDDF010000004">
    <property type="protein sequence ID" value="MEE1973017.1"/>
    <property type="molecule type" value="Genomic_DNA"/>
</dbReference>
<organism evidence="2 4">
    <name type="scientific">Maribacter flavus</name>
    <dbReference type="NCBI Taxonomy" id="1658664"/>
    <lineage>
        <taxon>Bacteria</taxon>
        <taxon>Pseudomonadati</taxon>
        <taxon>Bacteroidota</taxon>
        <taxon>Flavobacteriia</taxon>
        <taxon>Flavobacteriales</taxon>
        <taxon>Flavobacteriaceae</taxon>
        <taxon>Maribacter</taxon>
    </lineage>
</organism>
<evidence type="ECO:0000256" key="1">
    <source>
        <dbReference type="SAM" id="Phobius"/>
    </source>
</evidence>
<name>A0A5B2TT94_9FLAO</name>